<dbReference type="InterPro" id="IPR013702">
    <property type="entry name" value="FIST_domain_N"/>
</dbReference>
<proteinExistence type="predicted"/>
<name>A0A1G6LI37_9FIRM</name>
<dbReference type="InterPro" id="IPR043128">
    <property type="entry name" value="Rev_trsase/Diguanyl_cyclase"/>
</dbReference>
<reference evidence="3" key="1">
    <citation type="submission" date="2016-10" db="EMBL/GenBank/DDBJ databases">
        <authorList>
            <person name="Varghese N."/>
            <person name="Submissions S."/>
        </authorList>
    </citation>
    <scope>NUCLEOTIDE SEQUENCE [LARGE SCALE GENOMIC DNA]</scope>
    <source>
        <strain evidence="3">DSM 11005</strain>
    </source>
</reference>
<feature type="domain" description="GGDEF" evidence="1">
    <location>
        <begin position="457"/>
        <end position="590"/>
    </location>
</feature>
<dbReference type="EMBL" id="FMYW01000007">
    <property type="protein sequence ID" value="SDC42901.1"/>
    <property type="molecule type" value="Genomic_DNA"/>
</dbReference>
<dbReference type="AlphaFoldDB" id="A0A1G6LI37"/>
<sequence>MKQIQFTFQDDKKLEEELRKLRQWARSNFCSKVLIQICTEIPDRERIGHVCETIERLMPEALYAGCSSNGNIVNGDFSGGSIAVICTLFEYPSTHVEVLQYPLQADTQENVVQMLEAAIDERPWVKAVELLVTIRGMSMTTLCESLSHIRKGVQIFGGGALCENLDQNDACVFSVAAGYQEKGIVFILFGGEDFHVETSFVTGWKPLGSFMHVTAADGCILKELNHRPAYEIYYKYLHIRNDEFFFNNTLEFPFLYRHNGIDIMRAPVASNPDGSLTMTSDMSRDVQARIAYGDPWTILESVWKEGNRILQFAPECIFVFSCAGRRTFWGNDEVGKETEPYQRIAPTSGFYTSGEFLRTGDNVNQHNVTQVIAAMREGEPKELPEKELSMDERTFEGKVSMINRMATFIKVTTTELEEANRKLSEMAVVDGLTGVGNKTAYLQKIHSLDDAIRRGTASFTVYVFDLNGLKEINDKYGHESGDMAITDAAEVLKTVFGKENLYRIGGDEFIAVFDGTKKPDTERCFADLEQAIGSLDLTGKLYKGPLAIAKGAAAFCPGEDKEYRDVFRRADQSMYEEKTAYYKTHDRRRR</sequence>
<dbReference type="Pfam" id="PF08495">
    <property type="entry name" value="FIST"/>
    <property type="match status" value="1"/>
</dbReference>
<dbReference type="InterPro" id="IPR019494">
    <property type="entry name" value="FIST_C"/>
</dbReference>
<keyword evidence="3" id="KW-1185">Reference proteome</keyword>
<accession>A0A1G6LI37</accession>
<dbReference type="SMART" id="SM00897">
    <property type="entry name" value="FIST"/>
    <property type="match status" value="1"/>
</dbReference>
<organism evidence="2 3">
    <name type="scientific">Succiniclasticum ruminis</name>
    <dbReference type="NCBI Taxonomy" id="40841"/>
    <lineage>
        <taxon>Bacteria</taxon>
        <taxon>Bacillati</taxon>
        <taxon>Bacillota</taxon>
        <taxon>Negativicutes</taxon>
        <taxon>Acidaminococcales</taxon>
        <taxon>Acidaminococcaceae</taxon>
        <taxon>Succiniclasticum</taxon>
    </lineage>
</organism>
<gene>
    <name evidence="2" type="ORF">SAMN04487864_10786</name>
</gene>
<dbReference type="SMART" id="SM00267">
    <property type="entry name" value="GGDEF"/>
    <property type="match status" value="1"/>
</dbReference>
<dbReference type="PANTHER" id="PTHR45138">
    <property type="entry name" value="REGULATORY COMPONENTS OF SENSORY TRANSDUCTION SYSTEM"/>
    <property type="match status" value="1"/>
</dbReference>
<dbReference type="Pfam" id="PF00990">
    <property type="entry name" value="GGDEF"/>
    <property type="match status" value="1"/>
</dbReference>
<dbReference type="SMART" id="SM01204">
    <property type="entry name" value="FIST_C"/>
    <property type="match status" value="1"/>
</dbReference>
<evidence type="ECO:0000313" key="3">
    <source>
        <dbReference type="Proteomes" id="UP000198943"/>
    </source>
</evidence>
<dbReference type="Gene3D" id="3.30.70.270">
    <property type="match status" value="1"/>
</dbReference>
<dbReference type="InterPro" id="IPR050469">
    <property type="entry name" value="Diguanylate_Cyclase"/>
</dbReference>
<evidence type="ECO:0000313" key="2">
    <source>
        <dbReference type="EMBL" id="SDC42901.1"/>
    </source>
</evidence>
<dbReference type="InterPro" id="IPR000160">
    <property type="entry name" value="GGDEF_dom"/>
</dbReference>
<dbReference type="PROSITE" id="PS50887">
    <property type="entry name" value="GGDEF"/>
    <property type="match status" value="1"/>
</dbReference>
<dbReference type="RefSeq" id="WP_093730277.1">
    <property type="nucleotide sequence ID" value="NZ_FMYW01000007.1"/>
</dbReference>
<dbReference type="GO" id="GO:0052621">
    <property type="term" value="F:diguanylate cyclase activity"/>
    <property type="evidence" value="ECO:0007669"/>
    <property type="project" value="TreeGrafter"/>
</dbReference>
<dbReference type="Pfam" id="PF10442">
    <property type="entry name" value="FIST_C"/>
    <property type="match status" value="1"/>
</dbReference>
<dbReference type="SUPFAM" id="SSF55073">
    <property type="entry name" value="Nucleotide cyclase"/>
    <property type="match status" value="1"/>
</dbReference>
<dbReference type="OrthoDB" id="9807794at2"/>
<protein>
    <submittedName>
        <fullName evidence="2">Diguanylate cyclase (GGDEF) domain-containing protein</fullName>
    </submittedName>
</protein>
<dbReference type="PANTHER" id="PTHR45138:SF9">
    <property type="entry name" value="DIGUANYLATE CYCLASE DGCM-RELATED"/>
    <property type="match status" value="1"/>
</dbReference>
<dbReference type="Proteomes" id="UP000198943">
    <property type="component" value="Unassembled WGS sequence"/>
</dbReference>
<dbReference type="NCBIfam" id="TIGR00254">
    <property type="entry name" value="GGDEF"/>
    <property type="match status" value="1"/>
</dbReference>
<evidence type="ECO:0000259" key="1">
    <source>
        <dbReference type="PROSITE" id="PS50887"/>
    </source>
</evidence>
<dbReference type="CDD" id="cd01949">
    <property type="entry name" value="GGDEF"/>
    <property type="match status" value="1"/>
</dbReference>
<dbReference type="InterPro" id="IPR029787">
    <property type="entry name" value="Nucleotide_cyclase"/>
</dbReference>